<keyword evidence="3" id="KW-1185">Reference proteome</keyword>
<dbReference type="AlphaFoldDB" id="A0A9P6C8A2"/>
<evidence type="ECO:0000256" key="1">
    <source>
        <dbReference type="SAM" id="SignalP"/>
    </source>
</evidence>
<evidence type="ECO:0008006" key="4">
    <source>
        <dbReference type="Google" id="ProtNLM"/>
    </source>
</evidence>
<evidence type="ECO:0000313" key="2">
    <source>
        <dbReference type="EMBL" id="KAF9451943.1"/>
    </source>
</evidence>
<evidence type="ECO:0000313" key="3">
    <source>
        <dbReference type="Proteomes" id="UP000807342"/>
    </source>
</evidence>
<protein>
    <recommendedName>
        <fullName evidence="4">Tail specific protease domain-containing protein</fullName>
    </recommendedName>
</protein>
<dbReference type="InterPro" id="IPR052766">
    <property type="entry name" value="S41A_metabolite_peptidase"/>
</dbReference>
<dbReference type="PANTHER" id="PTHR37049">
    <property type="entry name" value="PEPTIDASE S41 FAMILY PROTEIN"/>
    <property type="match status" value="1"/>
</dbReference>
<name>A0A9P6C8A2_9AGAR</name>
<keyword evidence="1" id="KW-0732">Signal</keyword>
<dbReference type="Gene3D" id="3.90.226.10">
    <property type="entry name" value="2-enoyl-CoA Hydratase, Chain A, domain 1"/>
    <property type="match status" value="1"/>
</dbReference>
<feature type="signal peptide" evidence="1">
    <location>
        <begin position="1"/>
        <end position="22"/>
    </location>
</feature>
<feature type="chain" id="PRO_5040261215" description="Tail specific protease domain-containing protein" evidence="1">
    <location>
        <begin position="23"/>
        <end position="651"/>
    </location>
</feature>
<dbReference type="SUPFAM" id="SSF52096">
    <property type="entry name" value="ClpP/crotonase"/>
    <property type="match status" value="1"/>
</dbReference>
<accession>A0A9P6C8A2</accession>
<proteinExistence type="predicted"/>
<dbReference type="OrthoDB" id="27214at2759"/>
<comment type="caution">
    <text evidence="2">The sequence shown here is derived from an EMBL/GenBank/DDBJ whole genome shotgun (WGS) entry which is preliminary data.</text>
</comment>
<dbReference type="PANTHER" id="PTHR37049:SF4">
    <property type="entry name" value="RHODANESE DOMAIN-CONTAINING PROTEIN"/>
    <property type="match status" value="1"/>
</dbReference>
<dbReference type="Proteomes" id="UP000807342">
    <property type="component" value="Unassembled WGS sequence"/>
</dbReference>
<reference evidence="2" key="1">
    <citation type="submission" date="2020-11" db="EMBL/GenBank/DDBJ databases">
        <authorList>
            <consortium name="DOE Joint Genome Institute"/>
            <person name="Ahrendt S."/>
            <person name="Riley R."/>
            <person name="Andreopoulos W."/>
            <person name="Labutti K."/>
            <person name="Pangilinan J."/>
            <person name="Ruiz-Duenas F.J."/>
            <person name="Barrasa J.M."/>
            <person name="Sanchez-Garcia M."/>
            <person name="Camarero S."/>
            <person name="Miyauchi S."/>
            <person name="Serrano A."/>
            <person name="Linde D."/>
            <person name="Babiker R."/>
            <person name="Drula E."/>
            <person name="Ayuso-Fernandez I."/>
            <person name="Pacheco R."/>
            <person name="Padilla G."/>
            <person name="Ferreira P."/>
            <person name="Barriuso J."/>
            <person name="Kellner H."/>
            <person name="Castanera R."/>
            <person name="Alfaro M."/>
            <person name="Ramirez L."/>
            <person name="Pisabarro A.G."/>
            <person name="Kuo A."/>
            <person name="Tritt A."/>
            <person name="Lipzen A."/>
            <person name="He G."/>
            <person name="Yan M."/>
            <person name="Ng V."/>
            <person name="Cullen D."/>
            <person name="Martin F."/>
            <person name="Rosso M.-N."/>
            <person name="Henrissat B."/>
            <person name="Hibbett D."/>
            <person name="Martinez A.T."/>
            <person name="Grigoriev I.V."/>
        </authorList>
    </citation>
    <scope>NUCLEOTIDE SEQUENCE</scope>
    <source>
        <strain evidence="2">MF-IS2</strain>
    </source>
</reference>
<dbReference type="InterPro" id="IPR029045">
    <property type="entry name" value="ClpP/crotonase-like_dom_sf"/>
</dbReference>
<organism evidence="2 3">
    <name type="scientific">Macrolepiota fuliginosa MF-IS2</name>
    <dbReference type="NCBI Taxonomy" id="1400762"/>
    <lineage>
        <taxon>Eukaryota</taxon>
        <taxon>Fungi</taxon>
        <taxon>Dikarya</taxon>
        <taxon>Basidiomycota</taxon>
        <taxon>Agaricomycotina</taxon>
        <taxon>Agaricomycetes</taxon>
        <taxon>Agaricomycetidae</taxon>
        <taxon>Agaricales</taxon>
        <taxon>Agaricineae</taxon>
        <taxon>Agaricaceae</taxon>
        <taxon>Macrolepiota</taxon>
    </lineage>
</organism>
<gene>
    <name evidence="2" type="ORF">P691DRAFT_284919</name>
</gene>
<sequence>MHRVHLSLYLLCIYLVPGYTVGVLPNGPCFKVGGEQWVLPRDARACMSAISFDKKKQENVLDVVTKTLAFHASTNYQLQAPKPYSEDVHWDLLKELEGMRSKDYPSDFDFHRDVQQSVKQVNDGHLMYANWCYDSVYVTYNPFPLVLLTNAVDDTQAVHIAPNAHEIALSLFGPEIKFWEDALGTRLQEFSGAQVMQIDGEDPFFAVNANAHNTGYFQGLSSRQNAFFSSVGRGLDGWNYVLGEFAEKVHPIVDSVRLTIKRVGSDIEETITVPYRSKFNRKEHFIDRSDYESKFCKPTSDTNGHHLYRLYSNDSQEQPGLQKADIRPTEIALPPSLQPALPQLEGSYKDTQFYLLKDKTGVLVLGSFEGYEEESIKCRLLQGLQNMHKLGVKNLIIDVTNNFGGFVCVAQFLHRLLFGETDLTYPQAGLDTALRASDIAQQVVKNLPGNDPDNQIIYNQEWYNATNYPIEDQDWFTPINVTINGRPDAFSQRFGKECEVSSAFCRGSKQKLSPDPLFKAENIVLLSNGRCGSSCAVFSVLLAKRHKVHTVVVGGKSNVPQQYCGFVGGQRNDSPYPEDIPPPLDVNAALTVTWRLAYGVDNPDEPEEWQDHTATMNFPLTINTANKPQAIWDAVYQRVFSKSSPVLQVQI</sequence>
<dbReference type="EMBL" id="MU151077">
    <property type="protein sequence ID" value="KAF9451943.1"/>
    <property type="molecule type" value="Genomic_DNA"/>
</dbReference>